<reference evidence="1 2" key="1">
    <citation type="submission" date="2016-07" db="EMBL/GenBank/DDBJ databases">
        <title>Pervasive Adenine N6-methylation of Active Genes in Fungi.</title>
        <authorList>
            <consortium name="DOE Joint Genome Institute"/>
            <person name="Mondo S.J."/>
            <person name="Dannebaum R.O."/>
            <person name="Kuo R.C."/>
            <person name="Labutti K."/>
            <person name="Haridas S."/>
            <person name="Kuo A."/>
            <person name="Salamov A."/>
            <person name="Ahrendt S.R."/>
            <person name="Lipzen A."/>
            <person name="Sullivan W."/>
            <person name="Andreopoulos W.B."/>
            <person name="Clum A."/>
            <person name="Lindquist E."/>
            <person name="Daum C."/>
            <person name="Ramamoorthy G.K."/>
            <person name="Gryganskyi A."/>
            <person name="Culley D."/>
            <person name="Magnuson J.K."/>
            <person name="James T.Y."/>
            <person name="O'Malley M.A."/>
            <person name="Stajich J.E."/>
            <person name="Spatafora J.W."/>
            <person name="Visel A."/>
            <person name="Grigoriev I.V."/>
        </authorList>
    </citation>
    <scope>NUCLEOTIDE SEQUENCE [LARGE SCALE GENOMIC DNA]</scope>
    <source>
        <strain evidence="1 2">JEL800</strain>
    </source>
</reference>
<accession>A0A1Y2ABU7</accession>
<dbReference type="EMBL" id="MCGO01000262">
    <property type="protein sequence ID" value="ORY19982.1"/>
    <property type="molecule type" value="Genomic_DNA"/>
</dbReference>
<name>A0A1Y2ABU7_9FUNG</name>
<keyword evidence="2" id="KW-1185">Reference proteome</keyword>
<feature type="non-terminal residue" evidence="1">
    <location>
        <position position="1"/>
    </location>
</feature>
<organism evidence="1 2">
    <name type="scientific">Rhizoclosmatium globosum</name>
    <dbReference type="NCBI Taxonomy" id="329046"/>
    <lineage>
        <taxon>Eukaryota</taxon>
        <taxon>Fungi</taxon>
        <taxon>Fungi incertae sedis</taxon>
        <taxon>Chytridiomycota</taxon>
        <taxon>Chytridiomycota incertae sedis</taxon>
        <taxon>Chytridiomycetes</taxon>
        <taxon>Chytridiales</taxon>
        <taxon>Chytriomycetaceae</taxon>
        <taxon>Rhizoclosmatium</taxon>
    </lineage>
</organism>
<evidence type="ECO:0000313" key="1">
    <source>
        <dbReference type="EMBL" id="ORY19982.1"/>
    </source>
</evidence>
<gene>
    <name evidence="1" type="ORF">BCR33DRAFT_730644</name>
</gene>
<proteinExistence type="predicted"/>
<comment type="caution">
    <text evidence="1">The sequence shown here is derived from an EMBL/GenBank/DDBJ whole genome shotgun (WGS) entry which is preliminary data.</text>
</comment>
<dbReference type="AlphaFoldDB" id="A0A1Y2ABU7"/>
<dbReference type="Proteomes" id="UP000193642">
    <property type="component" value="Unassembled WGS sequence"/>
</dbReference>
<evidence type="ECO:0000313" key="2">
    <source>
        <dbReference type="Proteomes" id="UP000193642"/>
    </source>
</evidence>
<protein>
    <submittedName>
        <fullName evidence="1">Uncharacterized protein</fullName>
    </submittedName>
</protein>
<sequence>KLVLSHLGGPNSVVFADAVTDAAIYVVNINQSNANAGNWFNQPTATLLTNPPTLPRFDEATPVLTTLSFQTKPRGCQLESSNQMMVNNTDTVRYIRNSFPIDEGTRFYALGFIPSPQFGKFHWVVDAVLHKSVKSQKVMRLLGASSATLATFTTSKSVEGLGGVFELYREWVSEEEAVLILSSVVPAFLAYKYRVQRQRHRQIDGTFYSNTGKDAKAPTGLMTLLGW</sequence>